<evidence type="ECO:0000313" key="3">
    <source>
        <dbReference type="Proteomes" id="UP000250321"/>
    </source>
</evidence>
<accession>A0A314ZPE4</accession>
<dbReference type="EMBL" id="PJQY01000045">
    <property type="protein sequence ID" value="PQQ20097.1"/>
    <property type="molecule type" value="Genomic_DNA"/>
</dbReference>
<dbReference type="AlphaFoldDB" id="A0A314ZPE4"/>
<evidence type="ECO:0000313" key="2">
    <source>
        <dbReference type="EMBL" id="PQQ20097.1"/>
    </source>
</evidence>
<reference evidence="2 3" key="1">
    <citation type="submission" date="2018-02" db="EMBL/GenBank/DDBJ databases">
        <title>Draft genome of wild Prunus yedoensis var. nudiflora.</title>
        <authorList>
            <person name="Baek S."/>
            <person name="Kim J.-H."/>
            <person name="Choi K."/>
            <person name="Kim G.-B."/>
            <person name="Cho A."/>
            <person name="Jang H."/>
            <person name="Shin C.-H."/>
            <person name="Yu H.-J."/>
            <person name="Mun J.-H."/>
        </authorList>
    </citation>
    <scope>NUCLEOTIDE SEQUENCE [LARGE SCALE GENOMIC DNA]</scope>
    <source>
        <strain evidence="3">cv. Jeju island</strain>
        <tissue evidence="2">Leaf</tissue>
    </source>
</reference>
<sequence length="103" mass="12301">MDSNQIKGNSQTRSILTWALLKLHKYEEVEHFMRTQMTETSKFQSNRIWDSLIQGLCINRKDPEKALLILRDCLINYGWRRKNWRLMLFSIVVGFVVIFPKVL</sequence>
<keyword evidence="1" id="KW-0472">Membrane</keyword>
<feature type="transmembrane region" description="Helical" evidence="1">
    <location>
        <begin position="84"/>
        <end position="102"/>
    </location>
</feature>
<keyword evidence="3" id="KW-1185">Reference proteome</keyword>
<evidence type="ECO:0000256" key="1">
    <source>
        <dbReference type="SAM" id="Phobius"/>
    </source>
</evidence>
<keyword evidence="1" id="KW-1133">Transmembrane helix</keyword>
<keyword evidence="1" id="KW-0812">Transmembrane</keyword>
<dbReference type="OrthoDB" id="185373at2759"/>
<gene>
    <name evidence="2" type="ORF">Pyn_02072</name>
</gene>
<proteinExistence type="predicted"/>
<comment type="caution">
    <text evidence="2">The sequence shown here is derived from an EMBL/GenBank/DDBJ whole genome shotgun (WGS) entry which is preliminary data.</text>
</comment>
<protein>
    <submittedName>
        <fullName evidence="2">Pentatricopeptide repeat-containing protein</fullName>
    </submittedName>
</protein>
<dbReference type="Proteomes" id="UP000250321">
    <property type="component" value="Unassembled WGS sequence"/>
</dbReference>
<name>A0A314ZPE4_PRUYE</name>
<organism evidence="2 3">
    <name type="scientific">Prunus yedoensis var. nudiflora</name>
    <dbReference type="NCBI Taxonomy" id="2094558"/>
    <lineage>
        <taxon>Eukaryota</taxon>
        <taxon>Viridiplantae</taxon>
        <taxon>Streptophyta</taxon>
        <taxon>Embryophyta</taxon>
        <taxon>Tracheophyta</taxon>
        <taxon>Spermatophyta</taxon>
        <taxon>Magnoliopsida</taxon>
        <taxon>eudicotyledons</taxon>
        <taxon>Gunneridae</taxon>
        <taxon>Pentapetalae</taxon>
        <taxon>rosids</taxon>
        <taxon>fabids</taxon>
        <taxon>Rosales</taxon>
        <taxon>Rosaceae</taxon>
        <taxon>Amygdaloideae</taxon>
        <taxon>Amygdaleae</taxon>
        <taxon>Prunus</taxon>
    </lineage>
</organism>